<proteinExistence type="predicted"/>
<organism evidence="1 2">
    <name type="scientific">Pseudomonas phage SM1</name>
    <dbReference type="NCBI Taxonomy" id="1772332"/>
    <lineage>
        <taxon>Viruses</taxon>
        <taxon>Duplodnaviria</taxon>
        <taxon>Heunggongvirae</taxon>
        <taxon>Uroviricota</taxon>
        <taxon>Caudoviricetes</taxon>
        <taxon>Samunavirus</taxon>
        <taxon>Samunavirus SM1</taxon>
    </lineage>
</organism>
<name>A0A0U3E1S6_9CAUD</name>
<dbReference type="EMBL" id="KU245542">
    <property type="protein sequence ID" value="ALT58079.1"/>
    <property type="molecule type" value="Genomic_DNA"/>
</dbReference>
<accession>A0A0U3E1S6</accession>
<reference evidence="1 2" key="1">
    <citation type="submission" date="2015-12" db="EMBL/GenBank/DDBJ databases">
        <title>In silico genomic study of Pseudomonas phage SM1.</title>
        <authorList>
            <person name="Zawawi N.A.M."/>
            <person name="Mat-Arip Y."/>
            <person name="Wan-Jauhari W.K."/>
            <person name="Fauzi A.A."/>
            <person name="Yee F.J."/>
        </authorList>
    </citation>
    <scope>NUCLEOTIDE SEQUENCE [LARGE SCALE GENOMIC DNA]</scope>
</reference>
<dbReference type="Proteomes" id="UP000224832">
    <property type="component" value="Segment"/>
</dbReference>
<evidence type="ECO:0000313" key="2">
    <source>
        <dbReference type="Proteomes" id="UP000224832"/>
    </source>
</evidence>
<gene>
    <name evidence="1" type="ORF">SM1_087</name>
</gene>
<sequence>MTRVAASIEKFDLVKNVDRALAKRIRAIWRGDLDEVRKHFPETDTLIEEYYTQPGARELRRVIIDRLLDTCGVEYLGQYKRSGEHVHYCNAGDPYVTTVMFFDQRLVIGCWGDLVERNLIREPATAY</sequence>
<evidence type="ECO:0000313" key="1">
    <source>
        <dbReference type="EMBL" id="ALT58079.1"/>
    </source>
</evidence>
<keyword evidence="2" id="KW-1185">Reference proteome</keyword>
<protein>
    <submittedName>
        <fullName evidence="1">Uncharacterized protein</fullName>
    </submittedName>
</protein>